<gene>
    <name evidence="2" type="ORF">PoB_004855100</name>
</gene>
<keyword evidence="2" id="KW-0675">Receptor</keyword>
<evidence type="ECO:0000313" key="2">
    <source>
        <dbReference type="EMBL" id="GFO22046.1"/>
    </source>
</evidence>
<feature type="compositionally biased region" description="Polar residues" evidence="1">
    <location>
        <begin position="28"/>
        <end position="42"/>
    </location>
</feature>
<proteinExistence type="predicted"/>
<dbReference type="Proteomes" id="UP000735302">
    <property type="component" value="Unassembled WGS sequence"/>
</dbReference>
<organism evidence="2 3">
    <name type="scientific">Plakobranchus ocellatus</name>
    <dbReference type="NCBI Taxonomy" id="259542"/>
    <lineage>
        <taxon>Eukaryota</taxon>
        <taxon>Metazoa</taxon>
        <taxon>Spiralia</taxon>
        <taxon>Lophotrochozoa</taxon>
        <taxon>Mollusca</taxon>
        <taxon>Gastropoda</taxon>
        <taxon>Heterobranchia</taxon>
        <taxon>Euthyneura</taxon>
        <taxon>Panpulmonata</taxon>
        <taxon>Sacoglossa</taxon>
        <taxon>Placobranchoidea</taxon>
        <taxon>Plakobranchidae</taxon>
        <taxon>Plakobranchus</taxon>
    </lineage>
</organism>
<accession>A0AAV4BFD6</accession>
<sequence length="161" mass="18267">MRRNTEERIGQARKQRLKRRRDDGEGQGNITLLDNDTENNSKSTRYILILHEGVLEEKEGGRGEVTEFSSFSACPQQGDLVLSGPPSSRSIGGGAQTRIRSVLADLRADSQSTVPPMPPRHPYDPEEEEVEEKEKEEEEEEEDEKEEVKDEEQFHGLSVLF</sequence>
<feature type="compositionally biased region" description="Acidic residues" evidence="1">
    <location>
        <begin position="125"/>
        <end position="145"/>
    </location>
</feature>
<dbReference type="AlphaFoldDB" id="A0AAV4BFD6"/>
<dbReference type="EMBL" id="BLXT01005315">
    <property type="protein sequence ID" value="GFO22046.1"/>
    <property type="molecule type" value="Genomic_DNA"/>
</dbReference>
<reference evidence="2 3" key="1">
    <citation type="journal article" date="2021" name="Elife">
        <title>Chloroplast acquisition without the gene transfer in kleptoplastic sea slugs, Plakobranchus ocellatus.</title>
        <authorList>
            <person name="Maeda T."/>
            <person name="Takahashi S."/>
            <person name="Yoshida T."/>
            <person name="Shimamura S."/>
            <person name="Takaki Y."/>
            <person name="Nagai Y."/>
            <person name="Toyoda A."/>
            <person name="Suzuki Y."/>
            <person name="Arimoto A."/>
            <person name="Ishii H."/>
            <person name="Satoh N."/>
            <person name="Nishiyama T."/>
            <person name="Hasebe M."/>
            <person name="Maruyama T."/>
            <person name="Minagawa J."/>
            <person name="Obokata J."/>
            <person name="Shigenobu S."/>
        </authorList>
    </citation>
    <scope>NUCLEOTIDE SEQUENCE [LARGE SCALE GENOMIC DNA]</scope>
</reference>
<evidence type="ECO:0000256" key="1">
    <source>
        <dbReference type="SAM" id="MobiDB-lite"/>
    </source>
</evidence>
<feature type="region of interest" description="Disordered" evidence="1">
    <location>
        <begin position="1"/>
        <end position="42"/>
    </location>
</feature>
<keyword evidence="3" id="KW-1185">Reference proteome</keyword>
<feature type="region of interest" description="Disordered" evidence="1">
    <location>
        <begin position="76"/>
        <end position="161"/>
    </location>
</feature>
<name>A0AAV4BFD6_9GAST</name>
<feature type="compositionally biased region" description="Basic and acidic residues" evidence="1">
    <location>
        <begin position="1"/>
        <end position="10"/>
    </location>
</feature>
<comment type="caution">
    <text evidence="2">The sequence shown here is derived from an EMBL/GenBank/DDBJ whole genome shotgun (WGS) entry which is preliminary data.</text>
</comment>
<evidence type="ECO:0000313" key="3">
    <source>
        <dbReference type="Proteomes" id="UP000735302"/>
    </source>
</evidence>
<protein>
    <submittedName>
        <fullName evidence="2">Metabotropic glutamate receptor</fullName>
    </submittedName>
</protein>